<evidence type="ECO:0000256" key="1">
    <source>
        <dbReference type="ARBA" id="ARBA00022747"/>
    </source>
</evidence>
<reference evidence="5" key="1">
    <citation type="journal article" date="2019" name="Int. J. Syst. Evol. Microbiol.">
        <title>The Global Catalogue of Microorganisms (GCM) 10K type strain sequencing project: providing services to taxonomists for standard genome sequencing and annotation.</title>
        <authorList>
            <consortium name="The Broad Institute Genomics Platform"/>
            <consortium name="The Broad Institute Genome Sequencing Center for Infectious Disease"/>
            <person name="Wu L."/>
            <person name="Ma J."/>
        </authorList>
    </citation>
    <scope>NUCLEOTIDE SEQUENCE [LARGE SCALE GENOMIC DNA]</scope>
    <source>
        <strain evidence="5">CGMCC 4.7426</strain>
    </source>
</reference>
<keyword evidence="4" id="KW-0255">Endonuclease</keyword>
<gene>
    <name evidence="4" type="ORF">ACFO3D_09145</name>
</gene>
<comment type="caution">
    <text evidence="4">The sequence shown here is derived from an EMBL/GenBank/DDBJ whole genome shotgun (WGS) entry which is preliminary data.</text>
</comment>
<keyword evidence="5" id="KW-1185">Reference proteome</keyword>
<dbReference type="SUPFAM" id="SSF116734">
    <property type="entry name" value="DNA methylase specificity domain"/>
    <property type="match status" value="1"/>
</dbReference>
<keyword evidence="3" id="KW-0175">Coiled coil</keyword>
<name>A0ABV9DIJ0_9BACI</name>
<keyword evidence="4" id="KW-0378">Hydrolase</keyword>
<dbReference type="RefSeq" id="WP_390295030.1">
    <property type="nucleotide sequence ID" value="NZ_JBHSFU010000004.1"/>
</dbReference>
<dbReference type="EMBL" id="JBHSFU010000004">
    <property type="protein sequence ID" value="MFC4558377.1"/>
    <property type="molecule type" value="Genomic_DNA"/>
</dbReference>
<dbReference type="InterPro" id="IPR044946">
    <property type="entry name" value="Restrct_endonuc_typeI_TRD_sf"/>
</dbReference>
<keyword evidence="1" id="KW-0680">Restriction system</keyword>
<evidence type="ECO:0000313" key="4">
    <source>
        <dbReference type="EMBL" id="MFC4558377.1"/>
    </source>
</evidence>
<organism evidence="4 5">
    <name type="scientific">Virgibacillus kekensis</name>
    <dbReference type="NCBI Taxonomy" id="202261"/>
    <lineage>
        <taxon>Bacteria</taxon>
        <taxon>Bacillati</taxon>
        <taxon>Bacillota</taxon>
        <taxon>Bacilli</taxon>
        <taxon>Bacillales</taxon>
        <taxon>Bacillaceae</taxon>
        <taxon>Virgibacillus</taxon>
    </lineage>
</organism>
<dbReference type="Proteomes" id="UP001595989">
    <property type="component" value="Unassembled WGS sequence"/>
</dbReference>
<evidence type="ECO:0000313" key="5">
    <source>
        <dbReference type="Proteomes" id="UP001595989"/>
    </source>
</evidence>
<keyword evidence="4" id="KW-0540">Nuclease</keyword>
<dbReference type="GO" id="GO:0004519">
    <property type="term" value="F:endonuclease activity"/>
    <property type="evidence" value="ECO:0007669"/>
    <property type="project" value="UniProtKB-KW"/>
</dbReference>
<sequence length="196" mass="22835">MLLEEIASINPGLVLSRKRADETDNNIFTYTMLSLTDIDPSGYIKAGVFEEYKSKENIKQSFLTKKDDVIMRLTYPYTTLLIDSTFEDLIIPSSFAVIRIIDREFKPSYVAWFLNQSSIKQYIQSIQSGSVIGSTNKKVVGSIEIKKLQLEDQERLQEINRLKHKEKQLLEKLWEEKEKLYQYTTQQIIKGESKHD</sequence>
<evidence type="ECO:0000256" key="2">
    <source>
        <dbReference type="ARBA" id="ARBA00023125"/>
    </source>
</evidence>
<evidence type="ECO:0000256" key="3">
    <source>
        <dbReference type="SAM" id="Coils"/>
    </source>
</evidence>
<feature type="coiled-coil region" evidence="3">
    <location>
        <begin position="145"/>
        <end position="179"/>
    </location>
</feature>
<protein>
    <submittedName>
        <fullName evidence="4">Restriction endonuclease subunit S</fullName>
    </submittedName>
</protein>
<keyword evidence="2" id="KW-0238">DNA-binding</keyword>
<proteinExistence type="predicted"/>
<dbReference type="Gene3D" id="3.90.220.20">
    <property type="entry name" value="DNA methylase specificity domains"/>
    <property type="match status" value="1"/>
</dbReference>
<accession>A0ABV9DIJ0</accession>